<dbReference type="Proteomes" id="UP001209570">
    <property type="component" value="Unassembled WGS sequence"/>
</dbReference>
<comment type="caution">
    <text evidence="3">The sequence shown here is derived from an EMBL/GenBank/DDBJ whole genome shotgun (WGS) entry which is preliminary data.</text>
</comment>
<dbReference type="Pfam" id="PF00188">
    <property type="entry name" value="CAP"/>
    <property type="match status" value="1"/>
</dbReference>
<feature type="chain" id="PRO_5042026232" description="SCP domain-containing protein" evidence="1">
    <location>
        <begin position="24"/>
        <end position="158"/>
    </location>
</feature>
<dbReference type="PANTHER" id="PTHR31157:SF1">
    <property type="entry name" value="SCP DOMAIN-CONTAINING PROTEIN"/>
    <property type="match status" value="1"/>
</dbReference>
<keyword evidence="4" id="KW-1185">Reference proteome</keyword>
<gene>
    <name evidence="3" type="ORF">P43SY_003956</name>
</gene>
<proteinExistence type="predicted"/>
<dbReference type="PANTHER" id="PTHR31157">
    <property type="entry name" value="SCP DOMAIN-CONTAINING PROTEIN"/>
    <property type="match status" value="1"/>
</dbReference>
<evidence type="ECO:0000259" key="2">
    <source>
        <dbReference type="Pfam" id="PF00188"/>
    </source>
</evidence>
<feature type="domain" description="SCP" evidence="2">
    <location>
        <begin position="67"/>
        <end position="146"/>
    </location>
</feature>
<protein>
    <recommendedName>
        <fullName evidence="2">SCP domain-containing protein</fullName>
    </recommendedName>
</protein>
<dbReference type="Gene3D" id="3.40.33.10">
    <property type="entry name" value="CAP"/>
    <property type="match status" value="1"/>
</dbReference>
<evidence type="ECO:0000313" key="4">
    <source>
        <dbReference type="Proteomes" id="UP001209570"/>
    </source>
</evidence>
<dbReference type="InterPro" id="IPR035940">
    <property type="entry name" value="CAP_sf"/>
</dbReference>
<accession>A0AAD5LXW0</accession>
<dbReference type="AlphaFoldDB" id="A0AAD5LXW0"/>
<keyword evidence="1" id="KW-0732">Signal</keyword>
<sequence length="158" mass="16734">MASYRSVIAGFVVLLSALSVSIADAGATRLRGLSVQADTADWRGEILTAVNLERAKAGLPALCLSSSMSHTGSEGSTPQARIDAEGFQWSAIAENIAEGQISVSDVMSSWMNSPGHRANILGNYKFFGAGMTNDDYSSQRFWTQVFASSDSEPCACKA</sequence>
<evidence type="ECO:0000313" key="3">
    <source>
        <dbReference type="EMBL" id="KAJ0397012.1"/>
    </source>
</evidence>
<feature type="signal peptide" evidence="1">
    <location>
        <begin position="1"/>
        <end position="23"/>
    </location>
</feature>
<dbReference type="InterPro" id="IPR014044">
    <property type="entry name" value="CAP_dom"/>
</dbReference>
<dbReference type="SUPFAM" id="SSF55797">
    <property type="entry name" value="PR-1-like"/>
    <property type="match status" value="1"/>
</dbReference>
<dbReference type="CDD" id="cd05379">
    <property type="entry name" value="CAP_bacterial"/>
    <property type="match status" value="1"/>
</dbReference>
<reference evidence="3" key="1">
    <citation type="submission" date="2021-12" db="EMBL/GenBank/DDBJ databases">
        <title>Prjna785345.</title>
        <authorList>
            <person name="Rujirawat T."/>
            <person name="Krajaejun T."/>
        </authorList>
    </citation>
    <scope>NUCLEOTIDE SEQUENCE</scope>
    <source>
        <strain evidence="3">Pi057C3</strain>
    </source>
</reference>
<dbReference type="EMBL" id="JAKCXM010000270">
    <property type="protein sequence ID" value="KAJ0397012.1"/>
    <property type="molecule type" value="Genomic_DNA"/>
</dbReference>
<organism evidence="3 4">
    <name type="scientific">Pythium insidiosum</name>
    <name type="common">Pythiosis disease agent</name>
    <dbReference type="NCBI Taxonomy" id="114742"/>
    <lineage>
        <taxon>Eukaryota</taxon>
        <taxon>Sar</taxon>
        <taxon>Stramenopiles</taxon>
        <taxon>Oomycota</taxon>
        <taxon>Peronosporomycetes</taxon>
        <taxon>Pythiales</taxon>
        <taxon>Pythiaceae</taxon>
        <taxon>Pythium</taxon>
    </lineage>
</organism>
<name>A0AAD5LXW0_PYTIN</name>
<evidence type="ECO:0000256" key="1">
    <source>
        <dbReference type="SAM" id="SignalP"/>
    </source>
</evidence>